<reference evidence="1 2" key="1">
    <citation type="journal article" date="2019" name="Sci. Rep.">
        <title>Orb-weaving spider Araneus ventricosus genome elucidates the spidroin gene catalogue.</title>
        <authorList>
            <person name="Kono N."/>
            <person name="Nakamura H."/>
            <person name="Ohtoshi R."/>
            <person name="Moran D.A.P."/>
            <person name="Shinohara A."/>
            <person name="Yoshida Y."/>
            <person name="Fujiwara M."/>
            <person name="Mori M."/>
            <person name="Tomita M."/>
            <person name="Arakawa K."/>
        </authorList>
    </citation>
    <scope>NUCLEOTIDE SEQUENCE [LARGE SCALE GENOMIC DNA]</scope>
</reference>
<protein>
    <submittedName>
        <fullName evidence="1">Uncharacterized protein</fullName>
    </submittedName>
</protein>
<dbReference type="AlphaFoldDB" id="A0A4Y2B7L3"/>
<evidence type="ECO:0000313" key="1">
    <source>
        <dbReference type="EMBL" id="GBL87389.1"/>
    </source>
</evidence>
<dbReference type="EMBL" id="BGPR01000053">
    <property type="protein sequence ID" value="GBL87389.1"/>
    <property type="molecule type" value="Genomic_DNA"/>
</dbReference>
<comment type="caution">
    <text evidence="1">The sequence shown here is derived from an EMBL/GenBank/DDBJ whole genome shotgun (WGS) entry which is preliminary data.</text>
</comment>
<evidence type="ECO:0000313" key="2">
    <source>
        <dbReference type="Proteomes" id="UP000499080"/>
    </source>
</evidence>
<organism evidence="1 2">
    <name type="scientific">Araneus ventricosus</name>
    <name type="common">Orbweaver spider</name>
    <name type="synonym">Epeira ventricosa</name>
    <dbReference type="NCBI Taxonomy" id="182803"/>
    <lineage>
        <taxon>Eukaryota</taxon>
        <taxon>Metazoa</taxon>
        <taxon>Ecdysozoa</taxon>
        <taxon>Arthropoda</taxon>
        <taxon>Chelicerata</taxon>
        <taxon>Arachnida</taxon>
        <taxon>Araneae</taxon>
        <taxon>Araneomorphae</taxon>
        <taxon>Entelegynae</taxon>
        <taxon>Araneoidea</taxon>
        <taxon>Araneidae</taxon>
        <taxon>Araneus</taxon>
    </lineage>
</organism>
<proteinExistence type="predicted"/>
<keyword evidence="2" id="KW-1185">Reference proteome</keyword>
<name>A0A4Y2B7L3_ARAVE</name>
<accession>A0A4Y2B7L3</accession>
<gene>
    <name evidence="1" type="ORF">AVEN_118336_1</name>
</gene>
<dbReference type="Proteomes" id="UP000499080">
    <property type="component" value="Unassembled WGS sequence"/>
</dbReference>
<sequence>MYVDEKSPDKKEGSLTHDLPITANETDFLLSEVTNRPLPIDQENVTEYASESAIDHHLSDSISPEQIRPLSCVNFEATNSRRGRRIKGKTRILTKSPEEKQSKCRSNQNVKRTLGFGRKLDTSVRNEWKNILSSDLEFSRQDDVNDFIDPHNFPLFEKTLERDEFGLVEF</sequence>